<gene>
    <name evidence="14" type="ORF">GIY09_03765</name>
</gene>
<accession>A0A6I2GB54</accession>
<evidence type="ECO:0000256" key="1">
    <source>
        <dbReference type="ARBA" id="ARBA00003408"/>
    </source>
</evidence>
<keyword evidence="5" id="KW-0813">Transport</keyword>
<keyword evidence="6" id="KW-0050">Antiport</keyword>
<keyword evidence="11 13" id="KW-0472">Membrane</keyword>
<dbReference type="PANTHER" id="PTHR43298:SF2">
    <property type="entry name" value="FMN_FAD EXPORTER YEEO-RELATED"/>
    <property type="match status" value="1"/>
</dbReference>
<dbReference type="PANTHER" id="PTHR43298">
    <property type="entry name" value="MULTIDRUG RESISTANCE PROTEIN NORM-RELATED"/>
    <property type="match status" value="1"/>
</dbReference>
<dbReference type="GO" id="GO:0015297">
    <property type="term" value="F:antiporter activity"/>
    <property type="evidence" value="ECO:0007669"/>
    <property type="project" value="UniProtKB-KW"/>
</dbReference>
<dbReference type="CDD" id="cd13140">
    <property type="entry name" value="MATE_like_1"/>
    <property type="match status" value="1"/>
</dbReference>
<protein>
    <recommendedName>
        <fullName evidence="4">Probable multidrug resistance protein NorM</fullName>
    </recommendedName>
    <alternativeName>
        <fullName evidence="12">Multidrug-efflux transporter</fullName>
    </alternativeName>
</protein>
<evidence type="ECO:0000256" key="2">
    <source>
        <dbReference type="ARBA" id="ARBA00004651"/>
    </source>
</evidence>
<dbReference type="InterPro" id="IPR050222">
    <property type="entry name" value="MATE_MdtK"/>
</dbReference>
<evidence type="ECO:0000256" key="9">
    <source>
        <dbReference type="ARBA" id="ARBA00022989"/>
    </source>
</evidence>
<dbReference type="PIRSF" id="PIRSF006603">
    <property type="entry name" value="DinF"/>
    <property type="match status" value="1"/>
</dbReference>
<keyword evidence="8 13" id="KW-0812">Transmembrane</keyword>
<dbReference type="NCBIfam" id="TIGR00797">
    <property type="entry name" value="matE"/>
    <property type="match status" value="1"/>
</dbReference>
<evidence type="ECO:0000256" key="12">
    <source>
        <dbReference type="ARBA" id="ARBA00031636"/>
    </source>
</evidence>
<proteinExistence type="inferred from homology"/>
<evidence type="ECO:0000256" key="5">
    <source>
        <dbReference type="ARBA" id="ARBA00022448"/>
    </source>
</evidence>
<evidence type="ECO:0000313" key="15">
    <source>
        <dbReference type="Proteomes" id="UP000430975"/>
    </source>
</evidence>
<dbReference type="InterPro" id="IPR048279">
    <property type="entry name" value="MdtK-like"/>
</dbReference>
<dbReference type="Proteomes" id="UP000430975">
    <property type="component" value="Unassembled WGS sequence"/>
</dbReference>
<feature type="transmembrane region" description="Helical" evidence="13">
    <location>
        <begin position="192"/>
        <end position="217"/>
    </location>
</feature>
<feature type="transmembrane region" description="Helical" evidence="13">
    <location>
        <begin position="416"/>
        <end position="437"/>
    </location>
</feature>
<keyword evidence="7" id="KW-1003">Cell membrane</keyword>
<name>A0A6I2GB54_9LACT</name>
<evidence type="ECO:0000256" key="8">
    <source>
        <dbReference type="ARBA" id="ARBA00022692"/>
    </source>
</evidence>
<keyword evidence="9 13" id="KW-1133">Transmembrane helix</keyword>
<feature type="transmembrane region" description="Helical" evidence="13">
    <location>
        <begin position="167"/>
        <end position="186"/>
    </location>
</feature>
<evidence type="ECO:0000256" key="6">
    <source>
        <dbReference type="ARBA" id="ARBA00022449"/>
    </source>
</evidence>
<keyword evidence="10" id="KW-0406">Ion transport</keyword>
<dbReference type="InterPro" id="IPR002528">
    <property type="entry name" value="MATE_fam"/>
</dbReference>
<feature type="transmembrane region" description="Helical" evidence="13">
    <location>
        <begin position="94"/>
        <end position="113"/>
    </location>
</feature>
<evidence type="ECO:0000256" key="3">
    <source>
        <dbReference type="ARBA" id="ARBA00010199"/>
    </source>
</evidence>
<comment type="function">
    <text evidence="1">Multidrug efflux pump.</text>
</comment>
<evidence type="ECO:0000256" key="10">
    <source>
        <dbReference type="ARBA" id="ARBA00023065"/>
    </source>
</evidence>
<organism evidence="14 15">
    <name type="scientific">Fundicoccus ignavus</name>
    <dbReference type="NCBI Taxonomy" id="2664442"/>
    <lineage>
        <taxon>Bacteria</taxon>
        <taxon>Bacillati</taxon>
        <taxon>Bacillota</taxon>
        <taxon>Bacilli</taxon>
        <taxon>Lactobacillales</taxon>
        <taxon>Aerococcaceae</taxon>
        <taxon>Fundicoccus</taxon>
    </lineage>
</organism>
<dbReference type="GO" id="GO:0042910">
    <property type="term" value="F:xenobiotic transmembrane transporter activity"/>
    <property type="evidence" value="ECO:0007669"/>
    <property type="project" value="InterPro"/>
</dbReference>
<feature type="transmembrane region" description="Helical" evidence="13">
    <location>
        <begin position="360"/>
        <end position="385"/>
    </location>
</feature>
<dbReference type="RefSeq" id="WP_153863258.1">
    <property type="nucleotide sequence ID" value="NZ_WJQS01000003.1"/>
</dbReference>
<reference evidence="14 15" key="1">
    <citation type="submission" date="2019-11" db="EMBL/GenBank/DDBJ databases">
        <title>Characterisation of Fundicoccus ignavus gen. nov. sp. nov., a novel genus of the family Aerococcaceae isolated from bulk tank milk.</title>
        <authorList>
            <person name="Siebert A."/>
            <person name="Huptas C."/>
            <person name="Wenning M."/>
            <person name="Scherer S."/>
            <person name="Doll E.V."/>
        </authorList>
    </citation>
    <scope>NUCLEOTIDE SEQUENCE [LARGE SCALE GENOMIC DNA]</scope>
    <source>
        <strain evidence="14 15">WS4759</strain>
    </source>
</reference>
<evidence type="ECO:0000256" key="11">
    <source>
        <dbReference type="ARBA" id="ARBA00023136"/>
    </source>
</evidence>
<dbReference type="EMBL" id="WJQS01000003">
    <property type="protein sequence ID" value="MRI84997.1"/>
    <property type="molecule type" value="Genomic_DNA"/>
</dbReference>
<dbReference type="GO" id="GO:0006811">
    <property type="term" value="P:monoatomic ion transport"/>
    <property type="evidence" value="ECO:0007669"/>
    <property type="project" value="UniProtKB-KW"/>
</dbReference>
<feature type="transmembrane region" description="Helical" evidence="13">
    <location>
        <begin position="133"/>
        <end position="155"/>
    </location>
</feature>
<comment type="caution">
    <text evidence="14">The sequence shown here is derived from an EMBL/GenBank/DDBJ whole genome shotgun (WGS) entry which is preliminary data.</text>
</comment>
<keyword evidence="15" id="KW-1185">Reference proteome</keyword>
<sequence length="457" mass="49869">MKQLDLLRGKILPTMIRFGAPLMGTAFIQMAYNLTDIAWIGRIGTDAVAAAGQVGFLMWIGSSLALIPRVGMSVLVAQYYGAGDRDRAQLSINNGLWLSLLMGLAYGGLLLLFKDVLIQFYQLDAAVNRLTEQYLVIIALGMPLFFINPVLSGAYNSLGNSRLPFRVNTLGLLINIIGDPFLIFGWGPFPALGIQGAAIATVFAQCIVFGCFAYVIARSDDLLHHSRPLVFRPEAAMLKEMTRLGFPISLQSNIHALISVLLNRSVASYGALPLAVASVGSNIESISWMTTEGFAAAITAFTGQNFGAHFFDRVKDIYKTSMKSVAMIGLLATFILLVFRYQLFQLFIPNDPQAIELGAVYLFIFGLSQLFMSIEIGGSGFLNGIGDTRTPALINSIFNLLRIPLAMLLMGPMGVAGIWVAMSLSSVIKGILIFILSHYRLKHVMRREIAPVIEELV</sequence>
<evidence type="ECO:0000256" key="4">
    <source>
        <dbReference type="ARBA" id="ARBA00020268"/>
    </source>
</evidence>
<feature type="transmembrane region" description="Helical" evidence="13">
    <location>
        <begin position="12"/>
        <end position="32"/>
    </location>
</feature>
<evidence type="ECO:0000313" key="14">
    <source>
        <dbReference type="EMBL" id="MRI84997.1"/>
    </source>
</evidence>
<evidence type="ECO:0000256" key="13">
    <source>
        <dbReference type="SAM" id="Phobius"/>
    </source>
</evidence>
<dbReference type="AlphaFoldDB" id="A0A6I2GB54"/>
<dbReference type="GO" id="GO:0005886">
    <property type="term" value="C:plasma membrane"/>
    <property type="evidence" value="ECO:0007669"/>
    <property type="project" value="UniProtKB-SubCell"/>
</dbReference>
<evidence type="ECO:0000256" key="7">
    <source>
        <dbReference type="ARBA" id="ARBA00022475"/>
    </source>
</evidence>
<feature type="transmembrane region" description="Helical" evidence="13">
    <location>
        <begin position="325"/>
        <end position="348"/>
    </location>
</feature>
<comment type="similarity">
    <text evidence="3">Belongs to the multi antimicrobial extrusion (MATE) (TC 2.A.66.1) family.</text>
</comment>
<feature type="transmembrane region" description="Helical" evidence="13">
    <location>
        <begin position="392"/>
        <end position="410"/>
    </location>
</feature>
<dbReference type="Pfam" id="PF01554">
    <property type="entry name" value="MatE"/>
    <property type="match status" value="2"/>
</dbReference>
<feature type="transmembrane region" description="Helical" evidence="13">
    <location>
        <begin position="56"/>
        <end position="82"/>
    </location>
</feature>
<comment type="subcellular location">
    <subcellularLocation>
        <location evidence="2">Cell membrane</location>
        <topology evidence="2">Multi-pass membrane protein</topology>
    </subcellularLocation>
</comment>